<evidence type="ECO:0000256" key="11">
    <source>
        <dbReference type="ARBA" id="ARBA00035585"/>
    </source>
</evidence>
<dbReference type="NCBIfam" id="TIGR00494">
    <property type="entry name" value="crcB"/>
    <property type="match status" value="1"/>
</dbReference>
<dbReference type="Pfam" id="PF02537">
    <property type="entry name" value="CRCB"/>
    <property type="match status" value="1"/>
</dbReference>
<evidence type="ECO:0000313" key="13">
    <source>
        <dbReference type="EMBL" id="SFL25711.1"/>
    </source>
</evidence>
<evidence type="ECO:0000256" key="4">
    <source>
        <dbReference type="ARBA" id="ARBA00022692"/>
    </source>
</evidence>
<keyword evidence="2 12" id="KW-1003">Cell membrane</keyword>
<feature type="transmembrane region" description="Helical" evidence="12">
    <location>
        <begin position="64"/>
        <end position="83"/>
    </location>
</feature>
<dbReference type="GO" id="GO:0062054">
    <property type="term" value="F:fluoride channel activity"/>
    <property type="evidence" value="ECO:0007669"/>
    <property type="project" value="UniProtKB-UniRule"/>
</dbReference>
<dbReference type="PANTHER" id="PTHR28259">
    <property type="entry name" value="FLUORIDE EXPORT PROTEIN 1-RELATED"/>
    <property type="match status" value="1"/>
</dbReference>
<keyword evidence="4 12" id="KW-0812">Transmembrane</keyword>
<evidence type="ECO:0000256" key="3">
    <source>
        <dbReference type="ARBA" id="ARBA00022519"/>
    </source>
</evidence>
<comment type="function">
    <text evidence="12">Fluoride-specific ion channel. Important for reducing fluoride concentration in the cell, thus reducing its toxicity.</text>
</comment>
<proteinExistence type="inferred from homology"/>
<protein>
    <recommendedName>
        <fullName evidence="12">Fluoride-specific ion channel FluC</fullName>
    </recommendedName>
</protein>
<keyword evidence="9 12" id="KW-0407">Ion channel</keyword>
<evidence type="ECO:0000256" key="8">
    <source>
        <dbReference type="ARBA" id="ARBA00023136"/>
    </source>
</evidence>
<accession>A0A1I4G9A6</accession>
<keyword evidence="5 12" id="KW-1133">Transmembrane helix</keyword>
<keyword evidence="3" id="KW-0997">Cell inner membrane</keyword>
<evidence type="ECO:0000256" key="2">
    <source>
        <dbReference type="ARBA" id="ARBA00022475"/>
    </source>
</evidence>
<comment type="catalytic activity">
    <reaction evidence="11">
        <text>fluoride(in) = fluoride(out)</text>
        <dbReference type="Rhea" id="RHEA:76159"/>
        <dbReference type="ChEBI" id="CHEBI:17051"/>
    </reaction>
    <physiologicalReaction direction="left-to-right" evidence="11">
        <dbReference type="Rhea" id="RHEA:76160"/>
    </physiologicalReaction>
</comment>
<dbReference type="AlphaFoldDB" id="A0A1I4G9A6"/>
<name>A0A1I4G9A6_9RHOB</name>
<dbReference type="STRING" id="195913.SAMN04488004_111141"/>
<evidence type="ECO:0000256" key="1">
    <source>
        <dbReference type="ARBA" id="ARBA00004651"/>
    </source>
</evidence>
<dbReference type="OrthoDB" id="9806299at2"/>
<feature type="transmembrane region" description="Helical" evidence="12">
    <location>
        <begin position="39"/>
        <end position="57"/>
    </location>
</feature>
<dbReference type="EMBL" id="FOTF01000011">
    <property type="protein sequence ID" value="SFL25711.1"/>
    <property type="molecule type" value="Genomic_DNA"/>
</dbReference>
<feature type="transmembrane region" description="Helical" evidence="12">
    <location>
        <begin position="95"/>
        <end position="119"/>
    </location>
</feature>
<evidence type="ECO:0000313" key="14">
    <source>
        <dbReference type="Proteomes" id="UP000199550"/>
    </source>
</evidence>
<keyword evidence="7 12" id="KW-0406">Ion transport</keyword>
<feature type="binding site" evidence="12">
    <location>
        <position position="74"/>
    </location>
    <ligand>
        <name>Na(+)</name>
        <dbReference type="ChEBI" id="CHEBI:29101"/>
        <note>structural</note>
    </ligand>
</feature>
<sequence length="125" mass="12845">MILTAFTVALGGAIGATLRWLSGMLTLRIMGQGFPWGTVSVNVLGSLLMGVVVVALAEKGGMRAAPFLMTGLLGGFTTFSAFSLDAVALMERGQFNLAVAYVGGSVIIGLAALVFGMTLTRMVLA</sequence>
<dbReference type="InterPro" id="IPR003691">
    <property type="entry name" value="FluC"/>
</dbReference>
<dbReference type="GO" id="GO:0005886">
    <property type="term" value="C:plasma membrane"/>
    <property type="evidence" value="ECO:0007669"/>
    <property type="project" value="UniProtKB-SubCell"/>
</dbReference>
<comment type="similarity">
    <text evidence="10 12">Belongs to the fluoride channel Fluc/FEX (TC 1.A.43) family.</text>
</comment>
<organism evidence="13 14">
    <name type="scientific">Loktanella salsilacus</name>
    <dbReference type="NCBI Taxonomy" id="195913"/>
    <lineage>
        <taxon>Bacteria</taxon>
        <taxon>Pseudomonadati</taxon>
        <taxon>Pseudomonadota</taxon>
        <taxon>Alphaproteobacteria</taxon>
        <taxon>Rhodobacterales</taxon>
        <taxon>Roseobacteraceae</taxon>
        <taxon>Loktanella</taxon>
    </lineage>
</organism>
<dbReference type="NCBIfam" id="NF010805">
    <property type="entry name" value="PRK14209.1"/>
    <property type="match status" value="1"/>
</dbReference>
<keyword evidence="8 12" id="KW-0472">Membrane</keyword>
<keyword evidence="12" id="KW-0813">Transport</keyword>
<gene>
    <name evidence="12" type="primary">fluC</name>
    <name evidence="12" type="synonym">crcB</name>
    <name evidence="13" type="ORF">SAMN04488004_111141</name>
</gene>
<evidence type="ECO:0000256" key="10">
    <source>
        <dbReference type="ARBA" id="ARBA00035120"/>
    </source>
</evidence>
<dbReference type="HAMAP" id="MF_00454">
    <property type="entry name" value="FluC"/>
    <property type="match status" value="1"/>
</dbReference>
<keyword evidence="12" id="KW-0479">Metal-binding</keyword>
<feature type="binding site" evidence="12">
    <location>
        <position position="77"/>
    </location>
    <ligand>
        <name>Na(+)</name>
        <dbReference type="ChEBI" id="CHEBI:29101"/>
        <note>structural</note>
    </ligand>
</feature>
<dbReference type="GO" id="GO:0140114">
    <property type="term" value="P:cellular detoxification of fluoride"/>
    <property type="evidence" value="ECO:0007669"/>
    <property type="project" value="UniProtKB-UniRule"/>
</dbReference>
<evidence type="ECO:0000256" key="12">
    <source>
        <dbReference type="HAMAP-Rule" id="MF_00454"/>
    </source>
</evidence>
<evidence type="ECO:0000256" key="6">
    <source>
        <dbReference type="ARBA" id="ARBA00023053"/>
    </source>
</evidence>
<dbReference type="GO" id="GO:0046872">
    <property type="term" value="F:metal ion binding"/>
    <property type="evidence" value="ECO:0007669"/>
    <property type="project" value="UniProtKB-KW"/>
</dbReference>
<evidence type="ECO:0000256" key="5">
    <source>
        <dbReference type="ARBA" id="ARBA00022989"/>
    </source>
</evidence>
<dbReference type="RefSeq" id="WP_090189665.1">
    <property type="nucleotide sequence ID" value="NZ_FOTF01000011.1"/>
</dbReference>
<keyword evidence="14" id="KW-1185">Reference proteome</keyword>
<evidence type="ECO:0000256" key="7">
    <source>
        <dbReference type="ARBA" id="ARBA00023065"/>
    </source>
</evidence>
<comment type="activity regulation">
    <text evidence="12">Na(+) is not transported, but it plays an essential structural role and its presence is essential for fluoride channel function.</text>
</comment>
<comment type="subcellular location">
    <subcellularLocation>
        <location evidence="1 12">Cell membrane</location>
        <topology evidence="1 12">Multi-pass membrane protein</topology>
    </subcellularLocation>
</comment>
<dbReference type="Proteomes" id="UP000199550">
    <property type="component" value="Unassembled WGS sequence"/>
</dbReference>
<reference evidence="13 14" key="1">
    <citation type="submission" date="2016-10" db="EMBL/GenBank/DDBJ databases">
        <authorList>
            <person name="de Groot N.N."/>
        </authorList>
    </citation>
    <scope>NUCLEOTIDE SEQUENCE [LARGE SCALE GENOMIC DNA]</scope>
    <source>
        <strain evidence="13 14">DSM 16199</strain>
    </source>
</reference>
<keyword evidence="6 12" id="KW-0915">Sodium</keyword>
<dbReference type="PANTHER" id="PTHR28259:SF1">
    <property type="entry name" value="FLUORIDE EXPORT PROTEIN 1-RELATED"/>
    <property type="match status" value="1"/>
</dbReference>
<evidence type="ECO:0000256" key="9">
    <source>
        <dbReference type="ARBA" id="ARBA00023303"/>
    </source>
</evidence>